<protein>
    <submittedName>
        <fullName evidence="3">Candidate secreted effector</fullName>
    </submittedName>
</protein>
<dbReference type="AlphaFoldDB" id="A0A914M074"/>
<keyword evidence="2" id="KW-1185">Reference proteome</keyword>
<dbReference type="WBParaSite" id="Minc3s00854g18127">
    <property type="protein sequence ID" value="Minc3s00854g18127"/>
    <property type="gene ID" value="Minc3s00854g18127"/>
</dbReference>
<organism evidence="2 3">
    <name type="scientific">Meloidogyne incognita</name>
    <name type="common">Southern root-knot nematode worm</name>
    <name type="synonym">Oxyuris incognita</name>
    <dbReference type="NCBI Taxonomy" id="6306"/>
    <lineage>
        <taxon>Eukaryota</taxon>
        <taxon>Metazoa</taxon>
        <taxon>Ecdysozoa</taxon>
        <taxon>Nematoda</taxon>
        <taxon>Chromadorea</taxon>
        <taxon>Rhabditida</taxon>
        <taxon>Tylenchina</taxon>
        <taxon>Tylenchomorpha</taxon>
        <taxon>Tylenchoidea</taxon>
        <taxon>Meloidogynidae</taxon>
        <taxon>Meloidogyninae</taxon>
        <taxon>Meloidogyne</taxon>
        <taxon>Meloidogyne incognita group</taxon>
    </lineage>
</organism>
<feature type="compositionally biased region" description="Pro residues" evidence="1">
    <location>
        <begin position="1"/>
        <end position="28"/>
    </location>
</feature>
<feature type="compositionally biased region" description="Basic and acidic residues" evidence="1">
    <location>
        <begin position="37"/>
        <end position="49"/>
    </location>
</feature>
<proteinExistence type="predicted"/>
<sequence length="58" mass="6306">MKPPPDKPVPVPTEASPPPRPLPEPRPMPRAGTLPVSKDELPRPPRPKESPPTSQNES</sequence>
<evidence type="ECO:0000256" key="1">
    <source>
        <dbReference type="SAM" id="MobiDB-lite"/>
    </source>
</evidence>
<evidence type="ECO:0000313" key="3">
    <source>
        <dbReference type="WBParaSite" id="Minc3s00854g18127"/>
    </source>
</evidence>
<accession>A0A914M074</accession>
<evidence type="ECO:0000313" key="2">
    <source>
        <dbReference type="Proteomes" id="UP000887563"/>
    </source>
</evidence>
<reference evidence="3" key="1">
    <citation type="submission" date="2022-11" db="UniProtKB">
        <authorList>
            <consortium name="WormBaseParasite"/>
        </authorList>
    </citation>
    <scope>IDENTIFICATION</scope>
</reference>
<dbReference type="Proteomes" id="UP000887563">
    <property type="component" value="Unplaced"/>
</dbReference>
<feature type="region of interest" description="Disordered" evidence="1">
    <location>
        <begin position="1"/>
        <end position="58"/>
    </location>
</feature>
<name>A0A914M074_MELIC</name>